<evidence type="ECO:0000256" key="3">
    <source>
        <dbReference type="ARBA" id="ARBA00022679"/>
    </source>
</evidence>
<comment type="caution">
    <text evidence="7">The sequence shown here is derived from an EMBL/GenBank/DDBJ whole genome shotgun (WGS) entry which is preliminary data.</text>
</comment>
<dbReference type="Proteomes" id="UP001438008">
    <property type="component" value="Unassembled WGS sequence"/>
</dbReference>
<evidence type="ECO:0000256" key="5">
    <source>
        <dbReference type="ARBA" id="ARBA00022747"/>
    </source>
</evidence>
<proteinExistence type="inferred from homology"/>
<dbReference type="PROSITE" id="PS00094">
    <property type="entry name" value="C5_MTASE_1"/>
    <property type="match status" value="1"/>
</dbReference>
<dbReference type="Gene3D" id="3.40.50.150">
    <property type="entry name" value="Vaccinia Virus protein VP39"/>
    <property type="match status" value="1"/>
</dbReference>
<dbReference type="InterPro" id="IPR050750">
    <property type="entry name" value="C5-MTase"/>
</dbReference>
<organism evidence="7 8">
    <name type="scientific">Laedolimicola intestinihominis</name>
    <dbReference type="NCBI Taxonomy" id="3133166"/>
    <lineage>
        <taxon>Bacteria</taxon>
        <taxon>Bacillati</taxon>
        <taxon>Bacillota</taxon>
        <taxon>Clostridia</taxon>
        <taxon>Lachnospirales</taxon>
        <taxon>Lachnospiraceae</taxon>
        <taxon>Laedolimicola</taxon>
    </lineage>
</organism>
<dbReference type="InterPro" id="IPR018117">
    <property type="entry name" value="C5_DNA_meth_AS"/>
</dbReference>
<comment type="similarity">
    <text evidence="6">Belongs to the class I-like SAM-binding methyltransferase superfamily. C5-methyltransferase family.</text>
</comment>
<dbReference type="InterPro" id="IPR001525">
    <property type="entry name" value="C5_MeTfrase"/>
</dbReference>
<dbReference type="RefSeq" id="WP_349163491.1">
    <property type="nucleotide sequence ID" value="NZ_JBBMFE010000001.1"/>
</dbReference>
<evidence type="ECO:0000313" key="7">
    <source>
        <dbReference type="EMBL" id="MEQ2471238.1"/>
    </source>
</evidence>
<protein>
    <recommendedName>
        <fullName evidence="1">DNA (cytosine-5-)-methyltransferase</fullName>
        <ecNumber evidence="1">2.1.1.37</ecNumber>
    </recommendedName>
</protein>
<dbReference type="PANTHER" id="PTHR46098:SF1">
    <property type="entry name" value="TRNA (CYTOSINE(38)-C(5))-METHYLTRANSFERASE"/>
    <property type="match status" value="1"/>
</dbReference>
<keyword evidence="3 6" id="KW-0808">Transferase</keyword>
<name>A0ABV1FCX7_9FIRM</name>
<dbReference type="PANTHER" id="PTHR46098">
    <property type="entry name" value="TRNA (CYTOSINE(38)-C(5))-METHYLTRANSFERASE"/>
    <property type="match status" value="1"/>
</dbReference>
<dbReference type="EMBL" id="JBBMFE010000001">
    <property type="protein sequence ID" value="MEQ2471238.1"/>
    <property type="molecule type" value="Genomic_DNA"/>
</dbReference>
<dbReference type="GO" id="GO:0032259">
    <property type="term" value="P:methylation"/>
    <property type="evidence" value="ECO:0007669"/>
    <property type="project" value="UniProtKB-KW"/>
</dbReference>
<dbReference type="GO" id="GO:0003886">
    <property type="term" value="F:DNA (cytosine-5-)-methyltransferase activity"/>
    <property type="evidence" value="ECO:0007669"/>
    <property type="project" value="UniProtKB-EC"/>
</dbReference>
<gene>
    <name evidence="7" type="ORF">WMO29_01805</name>
</gene>
<dbReference type="EC" id="2.1.1.37" evidence="1"/>
<keyword evidence="4 6" id="KW-0949">S-adenosyl-L-methionine</keyword>
<evidence type="ECO:0000256" key="2">
    <source>
        <dbReference type="ARBA" id="ARBA00022603"/>
    </source>
</evidence>
<keyword evidence="8" id="KW-1185">Reference proteome</keyword>
<reference evidence="7 8" key="1">
    <citation type="submission" date="2024-03" db="EMBL/GenBank/DDBJ databases">
        <title>Human intestinal bacterial collection.</title>
        <authorList>
            <person name="Pauvert C."/>
            <person name="Hitch T.C.A."/>
            <person name="Clavel T."/>
        </authorList>
    </citation>
    <scope>NUCLEOTIDE SEQUENCE [LARGE SCALE GENOMIC DNA]</scope>
    <source>
        <strain evidence="7 8">CLA-AA-H132</strain>
    </source>
</reference>
<dbReference type="Gene3D" id="3.90.120.10">
    <property type="entry name" value="DNA Methylase, subunit A, domain 2"/>
    <property type="match status" value="1"/>
</dbReference>
<keyword evidence="5" id="KW-0680">Restriction system</keyword>
<dbReference type="Pfam" id="PF00145">
    <property type="entry name" value="DNA_methylase"/>
    <property type="match status" value="2"/>
</dbReference>
<evidence type="ECO:0000256" key="6">
    <source>
        <dbReference type="PROSITE-ProRule" id="PRU01016"/>
    </source>
</evidence>
<sequence>MPLKLGSLFDGIGVFPLAAVNCGITPAWASEIEKAPVSITRRHFPEMEHLGDIMKLNGAELEPVDILTFGSPCQNLSTAGDREGLAGKKSGLFYEAIRIIREMRDATNGIYPAFAVWENVMGAFSSGDRMDFRAVLEAFADSPIPMPPSKHWASAGMVRGGESDISWRLLDAQYWGNPRLQQRRKRIFLVADFRGKRSAQVLFKCRPVLPDSKVCGQSGPPSTGESGIFSEETGRHIPVILPIQERQMRGAVKEKDETKFLVSFGRPDEPFPTLLASSANSFSFWYEGEDWRKEGGIRYLTPLECERLQGLPDHWTAYGYEGETISDSARYRALGNSIALPCAEYVMAGICEVCKSD</sequence>
<feature type="active site" evidence="6">
    <location>
        <position position="73"/>
    </location>
</feature>
<evidence type="ECO:0000256" key="1">
    <source>
        <dbReference type="ARBA" id="ARBA00011975"/>
    </source>
</evidence>
<dbReference type="PROSITE" id="PS51679">
    <property type="entry name" value="SAM_MT_C5"/>
    <property type="match status" value="1"/>
</dbReference>
<dbReference type="InterPro" id="IPR029063">
    <property type="entry name" value="SAM-dependent_MTases_sf"/>
</dbReference>
<keyword evidence="2 6" id="KW-0489">Methyltransferase</keyword>
<evidence type="ECO:0000256" key="4">
    <source>
        <dbReference type="ARBA" id="ARBA00022691"/>
    </source>
</evidence>
<accession>A0ABV1FCX7</accession>
<evidence type="ECO:0000313" key="8">
    <source>
        <dbReference type="Proteomes" id="UP001438008"/>
    </source>
</evidence>
<dbReference type="SUPFAM" id="SSF53335">
    <property type="entry name" value="S-adenosyl-L-methionine-dependent methyltransferases"/>
    <property type="match status" value="1"/>
</dbReference>